<proteinExistence type="predicted"/>
<dbReference type="EMBL" id="FRBC01000006">
    <property type="protein sequence ID" value="SHK52643.1"/>
    <property type="molecule type" value="Genomic_DNA"/>
</dbReference>
<sequence length="165" mass="19146">MAWLNELKETDLYFRDVLKPVIVMTDRGVFEIDFHESSSVRISKDCIPERYYNNSGNRFNRSFDLRKILALLNGDIINNISVEEQNFSDADFQFTGICNIVLDSKFSSYIKTFTLHLDSGRKIVFFSDFDNGGFYVLDKDDSLIKILTKDLNKYLKVPIGTKIKE</sequence>
<name>A0A1M6T6P9_SELRU</name>
<accession>A0A1M6T6P9</accession>
<organism evidence="1 2">
    <name type="scientific">Selenomonas ruminantium</name>
    <dbReference type="NCBI Taxonomy" id="971"/>
    <lineage>
        <taxon>Bacteria</taxon>
        <taxon>Bacillati</taxon>
        <taxon>Bacillota</taxon>
        <taxon>Negativicutes</taxon>
        <taxon>Selenomonadales</taxon>
        <taxon>Selenomonadaceae</taxon>
        <taxon>Selenomonas</taxon>
    </lineage>
</organism>
<dbReference type="Proteomes" id="UP000184263">
    <property type="component" value="Unassembled WGS sequence"/>
</dbReference>
<reference evidence="1 2" key="1">
    <citation type="submission" date="2016-11" db="EMBL/GenBank/DDBJ databases">
        <authorList>
            <person name="Jaros S."/>
            <person name="Januszkiewicz K."/>
            <person name="Wedrychowicz H."/>
        </authorList>
    </citation>
    <scope>NUCLEOTIDE SEQUENCE [LARGE SCALE GENOMIC DNA]</scope>
    <source>
        <strain evidence="1 2">HD4</strain>
    </source>
</reference>
<dbReference type="AlphaFoldDB" id="A0A1M6T6P9"/>
<evidence type="ECO:0000313" key="2">
    <source>
        <dbReference type="Proteomes" id="UP000184263"/>
    </source>
</evidence>
<gene>
    <name evidence="1" type="ORF">SAMN05216582_106117</name>
</gene>
<protein>
    <submittedName>
        <fullName evidence="1">Uncharacterized protein</fullName>
    </submittedName>
</protein>
<evidence type="ECO:0000313" key="1">
    <source>
        <dbReference type="EMBL" id="SHK52643.1"/>
    </source>
</evidence>